<accession>A0A4Z1SVB3</accession>
<feature type="domain" description="RRM" evidence="3">
    <location>
        <begin position="2"/>
        <end position="90"/>
    </location>
</feature>
<protein>
    <submittedName>
        <fullName evidence="4">RNA recognition motif-containing protein</fullName>
    </submittedName>
</protein>
<organism evidence="4 5">
    <name type="scientific">Giardia muris</name>
    <dbReference type="NCBI Taxonomy" id="5742"/>
    <lineage>
        <taxon>Eukaryota</taxon>
        <taxon>Metamonada</taxon>
        <taxon>Diplomonadida</taxon>
        <taxon>Hexamitidae</taxon>
        <taxon>Giardiinae</taxon>
        <taxon>Giardia</taxon>
    </lineage>
</organism>
<dbReference type="Proteomes" id="UP000315496">
    <property type="component" value="Chromosome 3"/>
</dbReference>
<comment type="caution">
    <text evidence="4">The sequence shown here is derived from an EMBL/GenBank/DDBJ whole genome shotgun (WGS) entry which is preliminary data.</text>
</comment>
<dbReference type="OrthoDB" id="5970at2759"/>
<evidence type="ECO:0000256" key="1">
    <source>
        <dbReference type="PROSITE-ProRule" id="PRU00176"/>
    </source>
</evidence>
<evidence type="ECO:0000256" key="2">
    <source>
        <dbReference type="SAM" id="MobiDB-lite"/>
    </source>
</evidence>
<dbReference type="InterPro" id="IPR035979">
    <property type="entry name" value="RBD_domain_sf"/>
</dbReference>
<sequence>MPTIYVGNVGPEVCENDLEALFERRAPVRRVEINKKHSRTFDDPAFPGFAFIDISCDSDEDHGDTRLSKCLAYDRCLCKNSRIRVSVARRPKNWYLQSRSREKMTEEDGGISKEGLEDEGRKEEEPEYPRHRIPETFLPVLTDMPTTSSEDYEELSEGRLIEERKRSQGTFQARNNRRRVLPTCLLKERRPKV</sequence>
<feature type="compositionally biased region" description="Basic and acidic residues" evidence="2">
    <location>
        <begin position="99"/>
        <end position="134"/>
    </location>
</feature>
<dbReference type="Gene3D" id="3.30.70.330">
    <property type="match status" value="1"/>
</dbReference>
<keyword evidence="5" id="KW-1185">Reference proteome</keyword>
<feature type="region of interest" description="Disordered" evidence="2">
    <location>
        <begin position="99"/>
        <end position="157"/>
    </location>
</feature>
<evidence type="ECO:0000313" key="5">
    <source>
        <dbReference type="Proteomes" id="UP000315496"/>
    </source>
</evidence>
<gene>
    <name evidence="4" type="ORF">GMRT_10831</name>
</gene>
<dbReference type="GO" id="GO:0003723">
    <property type="term" value="F:RNA binding"/>
    <property type="evidence" value="ECO:0007669"/>
    <property type="project" value="UniProtKB-UniRule"/>
</dbReference>
<proteinExistence type="predicted"/>
<dbReference type="AlphaFoldDB" id="A0A4Z1SVB3"/>
<dbReference type="EMBL" id="VDLU01000003">
    <property type="protein sequence ID" value="TNJ27528.1"/>
    <property type="molecule type" value="Genomic_DNA"/>
</dbReference>
<evidence type="ECO:0000259" key="3">
    <source>
        <dbReference type="PROSITE" id="PS50102"/>
    </source>
</evidence>
<dbReference type="SUPFAM" id="SSF54928">
    <property type="entry name" value="RNA-binding domain, RBD"/>
    <property type="match status" value="1"/>
</dbReference>
<name>A0A4Z1SVB3_GIAMU</name>
<dbReference type="InterPro" id="IPR012677">
    <property type="entry name" value="Nucleotide-bd_a/b_plait_sf"/>
</dbReference>
<evidence type="ECO:0000313" key="4">
    <source>
        <dbReference type="EMBL" id="TNJ27528.1"/>
    </source>
</evidence>
<reference evidence="4 5" key="1">
    <citation type="submission" date="2019-05" db="EMBL/GenBank/DDBJ databases">
        <title>The compact genome of Giardia muris reveals important steps in the evolution of intestinal protozoan parasites.</title>
        <authorList>
            <person name="Xu F."/>
            <person name="Jimenez-Gonzalez A."/>
            <person name="Einarsson E."/>
            <person name="Astvaldsson A."/>
            <person name="Peirasmaki D."/>
            <person name="Eckmann L."/>
            <person name="Andersson J.O."/>
            <person name="Svard S.G."/>
            <person name="Jerlstrom-Hultqvist J."/>
        </authorList>
    </citation>
    <scope>NUCLEOTIDE SEQUENCE [LARGE SCALE GENOMIC DNA]</scope>
    <source>
        <strain evidence="4 5">Roberts-Thomson</strain>
    </source>
</reference>
<dbReference type="PROSITE" id="PS50102">
    <property type="entry name" value="RRM"/>
    <property type="match status" value="1"/>
</dbReference>
<keyword evidence="1" id="KW-0694">RNA-binding</keyword>
<dbReference type="VEuPathDB" id="GiardiaDB:GMRT_10831"/>
<dbReference type="InterPro" id="IPR000504">
    <property type="entry name" value="RRM_dom"/>
</dbReference>